<comment type="function">
    <text evidence="8">Cleaves the gamma-glutamyl peptide bond of glutathione and glutathione conjugates.</text>
</comment>
<feature type="binding site" evidence="7">
    <location>
        <begin position="460"/>
        <end position="462"/>
    </location>
    <ligand>
        <name>L-glutamate</name>
        <dbReference type="ChEBI" id="CHEBI:29985"/>
    </ligand>
</feature>
<evidence type="ECO:0000256" key="5">
    <source>
        <dbReference type="ARBA" id="ARBA00047417"/>
    </source>
</evidence>
<dbReference type="EC" id="2.3.2.2" evidence="8"/>
<evidence type="ECO:0000256" key="3">
    <source>
        <dbReference type="ARBA" id="ARBA00005115"/>
    </source>
</evidence>
<evidence type="ECO:0000256" key="8">
    <source>
        <dbReference type="RuleBase" id="RU368068"/>
    </source>
</evidence>
<dbReference type="Proteomes" id="UP001140172">
    <property type="component" value="Unassembled WGS sequence"/>
</dbReference>
<keyword evidence="10" id="KW-0472">Membrane</keyword>
<evidence type="ECO:0000256" key="7">
    <source>
        <dbReference type="PIRSR" id="PIRSR600101-2"/>
    </source>
</evidence>
<evidence type="ECO:0000313" key="12">
    <source>
        <dbReference type="Proteomes" id="UP001140172"/>
    </source>
</evidence>
<dbReference type="GO" id="GO:0036374">
    <property type="term" value="F:glutathione hydrolase activity"/>
    <property type="evidence" value="ECO:0007669"/>
    <property type="project" value="UniProtKB-UniRule"/>
</dbReference>
<dbReference type="EMBL" id="JANBUM010000010">
    <property type="protein sequence ID" value="KAJ2787860.1"/>
    <property type="molecule type" value="Genomic_DNA"/>
</dbReference>
<dbReference type="NCBIfam" id="TIGR00066">
    <property type="entry name" value="g_glut_trans"/>
    <property type="match status" value="1"/>
</dbReference>
<dbReference type="GO" id="GO:0103068">
    <property type="term" value="F:leukotriene C4 gamma-glutamyl transferase activity"/>
    <property type="evidence" value="ECO:0007669"/>
    <property type="project" value="UniProtKB-EC"/>
</dbReference>
<comment type="similarity">
    <text evidence="4">Belongs to the gamma-glutamyltransferase family.</text>
</comment>
<feature type="region of interest" description="Disordered" evidence="9">
    <location>
        <begin position="1"/>
        <end position="36"/>
    </location>
</feature>
<name>A0A9W8HK75_9FUNG</name>
<reference evidence="11" key="1">
    <citation type="submission" date="2022-07" db="EMBL/GenBank/DDBJ databases">
        <title>Phylogenomic reconstructions and comparative analyses of Kickxellomycotina fungi.</title>
        <authorList>
            <person name="Reynolds N.K."/>
            <person name="Stajich J.E."/>
            <person name="Barry K."/>
            <person name="Grigoriev I.V."/>
            <person name="Crous P."/>
            <person name="Smith M.E."/>
        </authorList>
    </citation>
    <scope>NUCLEOTIDE SEQUENCE</scope>
    <source>
        <strain evidence="11">BCRC 34489</strain>
    </source>
</reference>
<protein>
    <recommendedName>
        <fullName evidence="8">Glutathione hydrolase</fullName>
        <ecNumber evidence="8">2.3.2.2</ecNumber>
        <ecNumber evidence="8">3.4.19.13</ecNumber>
    </recommendedName>
    <alternativeName>
        <fullName evidence="8">Gamma-glutamyltransferase</fullName>
    </alternativeName>
    <alternativeName>
        <fullName evidence="8">Gamma-glutamyltranspeptidase</fullName>
    </alternativeName>
</protein>
<dbReference type="Gene3D" id="1.10.246.130">
    <property type="match status" value="1"/>
</dbReference>
<dbReference type="PANTHER" id="PTHR11686:SF9">
    <property type="entry name" value="RE13973P"/>
    <property type="match status" value="1"/>
</dbReference>
<sequence>MQASKDIRPSFDEPSSTTLLIDGRQDEPRTSDSTIVLSASRSPSPFLVTDTDDNDQPSRYWNPRRALGVGIAAVLITAFVGGLYVLALKHKDAESRSTLITAKNGAVATDEPRCSAIGVDVLREGGNAVDAAIASTLCIGVLQAHSSGIGGGGFMLVRPAGGKEPPVLIDFRETAAAAAKEDMFISNITLAQVGALSIGVPGEIAGLHRAHSRFGKLPWHRLFEPSIKIARDGYALSTLVHAQLKRIEQHVLTSSGFNTTYTDGHGNLLGPGDIVRRPELADTLEEIAAHGPNAFYNGRIAKSLVRTIQENGGILTIEDFAGYKAVERQPLETFYHGHRVITGSPPTSGSILVNMLNIVEGYPLAVEGQTALNYHRIVEAMKFGAARRTILGDPSFVDVAANVSKQISKQFAGEIRANISDAQTFNVDHYDPEYDILNNHGTTHLSVLDSDDMAVAITSTVNLEFGSRIMDPATGIILNDEMDDFSTTNQTNGFGLRPSPNNKIVPGKRPLSSTAATIVEMNGRVELVIGGSGGSRILTSVLQVIVNILDFRMRLDHAIDMPRLHHQLLPHQLSVDPLFPSCLTHELSTFGHVKYIALAAVVGQATATLDLLTGRPISEALFGLTPEQVKKVDSTVARVEQDTQSAIIGAYSSAAKTVGKVVADINKNAGPAVNDAASALNKALTPDVKQKLKKAISTVVDSTLNALL</sequence>
<evidence type="ECO:0000256" key="6">
    <source>
        <dbReference type="PIRSR" id="PIRSR600101-1"/>
    </source>
</evidence>
<keyword evidence="8" id="KW-0808">Transferase</keyword>
<feature type="binding site" evidence="7">
    <location>
        <position position="172"/>
    </location>
    <ligand>
        <name>L-glutamate</name>
        <dbReference type="ChEBI" id="CHEBI:29985"/>
    </ligand>
</feature>
<accession>A0A9W8HK75</accession>
<dbReference type="PANTHER" id="PTHR11686">
    <property type="entry name" value="GAMMA GLUTAMYL TRANSPEPTIDASE"/>
    <property type="match status" value="1"/>
</dbReference>
<evidence type="ECO:0000256" key="4">
    <source>
        <dbReference type="ARBA" id="ARBA00009381"/>
    </source>
</evidence>
<feature type="active site" description="Nucleophile" evidence="6">
    <location>
        <position position="442"/>
    </location>
</feature>
<proteinExistence type="inferred from homology"/>
<keyword evidence="8" id="KW-0378">Hydrolase</keyword>
<dbReference type="InterPro" id="IPR029055">
    <property type="entry name" value="Ntn_hydrolases_N"/>
</dbReference>
<feature type="compositionally biased region" description="Basic and acidic residues" evidence="9">
    <location>
        <begin position="1"/>
        <end position="11"/>
    </location>
</feature>
<dbReference type="OrthoDB" id="1081007at2759"/>
<dbReference type="InterPro" id="IPR043137">
    <property type="entry name" value="GGT_ssub_C"/>
</dbReference>
<dbReference type="GO" id="GO:0005886">
    <property type="term" value="C:plasma membrane"/>
    <property type="evidence" value="ECO:0007669"/>
    <property type="project" value="TreeGrafter"/>
</dbReference>
<keyword evidence="10" id="KW-1133">Transmembrane helix</keyword>
<keyword evidence="10" id="KW-0812">Transmembrane</keyword>
<dbReference type="AlphaFoldDB" id="A0A9W8HK75"/>
<evidence type="ECO:0000256" key="1">
    <source>
        <dbReference type="ARBA" id="ARBA00001049"/>
    </source>
</evidence>
<dbReference type="FunFam" id="3.60.20.40:FF:000001">
    <property type="entry name" value="Gamma-glutamyltranspeptidase 1"/>
    <property type="match status" value="1"/>
</dbReference>
<keyword evidence="12" id="KW-1185">Reference proteome</keyword>
<comment type="catalytic activity">
    <reaction evidence="5 8">
        <text>an N-terminal (5-L-glutamyl)-[peptide] + an alpha-amino acid = 5-L-glutamyl amino acid + an N-terminal L-alpha-aminoacyl-[peptide]</text>
        <dbReference type="Rhea" id="RHEA:23904"/>
        <dbReference type="Rhea" id="RHEA-COMP:9780"/>
        <dbReference type="Rhea" id="RHEA-COMP:9795"/>
        <dbReference type="ChEBI" id="CHEBI:77644"/>
        <dbReference type="ChEBI" id="CHEBI:78597"/>
        <dbReference type="ChEBI" id="CHEBI:78599"/>
        <dbReference type="ChEBI" id="CHEBI:78608"/>
        <dbReference type="EC" id="2.3.2.2"/>
    </reaction>
</comment>
<evidence type="ECO:0000256" key="10">
    <source>
        <dbReference type="SAM" id="Phobius"/>
    </source>
</evidence>
<evidence type="ECO:0000256" key="2">
    <source>
        <dbReference type="ARBA" id="ARBA00001089"/>
    </source>
</evidence>
<organism evidence="11 12">
    <name type="scientific">Coemansia interrupta</name>
    <dbReference type="NCBI Taxonomy" id="1126814"/>
    <lineage>
        <taxon>Eukaryota</taxon>
        <taxon>Fungi</taxon>
        <taxon>Fungi incertae sedis</taxon>
        <taxon>Zoopagomycota</taxon>
        <taxon>Kickxellomycotina</taxon>
        <taxon>Kickxellomycetes</taxon>
        <taxon>Kickxellales</taxon>
        <taxon>Kickxellaceae</taxon>
        <taxon>Coemansia</taxon>
    </lineage>
</organism>
<dbReference type="EC" id="3.4.19.13" evidence="8"/>
<feature type="binding site" evidence="7">
    <location>
        <position position="484"/>
    </location>
    <ligand>
        <name>L-glutamate</name>
        <dbReference type="ChEBI" id="CHEBI:29985"/>
    </ligand>
</feature>
<dbReference type="SUPFAM" id="SSF56235">
    <property type="entry name" value="N-terminal nucleophile aminohydrolases (Ntn hydrolases)"/>
    <property type="match status" value="1"/>
</dbReference>
<comment type="catalytic activity">
    <reaction evidence="1 8">
        <text>an S-substituted glutathione + H2O = an S-substituted L-cysteinylglycine + L-glutamate</text>
        <dbReference type="Rhea" id="RHEA:59468"/>
        <dbReference type="ChEBI" id="CHEBI:15377"/>
        <dbReference type="ChEBI" id="CHEBI:29985"/>
        <dbReference type="ChEBI" id="CHEBI:90779"/>
        <dbReference type="ChEBI" id="CHEBI:143103"/>
        <dbReference type="EC" id="3.4.19.13"/>
    </reaction>
</comment>
<gene>
    <name evidence="11" type="ORF">GGI15_000368</name>
</gene>
<dbReference type="InterPro" id="IPR043138">
    <property type="entry name" value="GGT_lsub"/>
</dbReference>
<dbReference type="Gene3D" id="3.60.20.40">
    <property type="match status" value="1"/>
</dbReference>
<dbReference type="Pfam" id="PF01019">
    <property type="entry name" value="G_glu_transpept"/>
    <property type="match status" value="1"/>
</dbReference>
<comment type="catalytic activity">
    <reaction evidence="2 8">
        <text>glutathione + H2O = L-cysteinylglycine + L-glutamate</text>
        <dbReference type="Rhea" id="RHEA:28807"/>
        <dbReference type="ChEBI" id="CHEBI:15377"/>
        <dbReference type="ChEBI" id="CHEBI:29985"/>
        <dbReference type="ChEBI" id="CHEBI:57925"/>
        <dbReference type="ChEBI" id="CHEBI:61694"/>
        <dbReference type="EC" id="3.4.19.13"/>
    </reaction>
</comment>
<dbReference type="PRINTS" id="PR01210">
    <property type="entry name" value="GGTRANSPTASE"/>
</dbReference>
<dbReference type="InterPro" id="IPR000101">
    <property type="entry name" value="GGT_peptidase"/>
</dbReference>
<keyword evidence="8" id="KW-0012">Acyltransferase</keyword>
<feature type="transmembrane region" description="Helical" evidence="10">
    <location>
        <begin position="66"/>
        <end position="87"/>
    </location>
</feature>
<feature type="binding site" evidence="7">
    <location>
        <position position="534"/>
    </location>
    <ligand>
        <name>L-glutamate</name>
        <dbReference type="ChEBI" id="CHEBI:29985"/>
    </ligand>
</feature>
<evidence type="ECO:0000256" key="9">
    <source>
        <dbReference type="SAM" id="MobiDB-lite"/>
    </source>
</evidence>
<feature type="binding site" evidence="7">
    <location>
        <begin position="512"/>
        <end position="513"/>
    </location>
    <ligand>
        <name>L-glutamate</name>
        <dbReference type="ChEBI" id="CHEBI:29985"/>
    </ligand>
</feature>
<comment type="pathway">
    <text evidence="3 8">Sulfur metabolism; glutathione metabolism.</text>
</comment>
<comment type="caution">
    <text evidence="11">The sequence shown here is derived from an EMBL/GenBank/DDBJ whole genome shotgun (WGS) entry which is preliminary data.</text>
</comment>
<dbReference type="FunFam" id="1.10.246.130:FF:000001">
    <property type="entry name" value="Gamma-glutamyltransferase 5 isoform 1"/>
    <property type="match status" value="1"/>
</dbReference>
<evidence type="ECO:0000313" key="11">
    <source>
        <dbReference type="EMBL" id="KAJ2787860.1"/>
    </source>
</evidence>
<dbReference type="GO" id="GO:0006751">
    <property type="term" value="P:glutathione catabolic process"/>
    <property type="evidence" value="ECO:0007669"/>
    <property type="project" value="UniProtKB-UniRule"/>
</dbReference>